<accession>A0A1H8GWU0</accession>
<comment type="similarity">
    <text evidence="1 2">Belongs to the CutC family.</text>
</comment>
<dbReference type="PANTHER" id="PTHR12598">
    <property type="entry name" value="COPPER HOMEOSTASIS PROTEIN CUTC"/>
    <property type="match status" value="1"/>
</dbReference>
<dbReference type="STRING" id="245187.SAMN04488003_11825"/>
<dbReference type="AlphaFoldDB" id="A0A1H8GWU0"/>
<dbReference type="GO" id="GO:0005507">
    <property type="term" value="F:copper ion binding"/>
    <property type="evidence" value="ECO:0007669"/>
    <property type="project" value="TreeGrafter"/>
</dbReference>
<dbReference type="Gene3D" id="3.20.20.380">
    <property type="entry name" value="Copper homeostasis (CutC) domain"/>
    <property type="match status" value="1"/>
</dbReference>
<dbReference type="Proteomes" id="UP000199585">
    <property type="component" value="Unassembled WGS sequence"/>
</dbReference>
<comment type="subcellular location">
    <subcellularLocation>
        <location evidence="2">Cytoplasm</location>
    </subcellularLocation>
</comment>
<comment type="caution">
    <text evidence="2">Once thought to be involved in copper homeostasis, experiments in E.coli have shown this is not the case.</text>
</comment>
<dbReference type="GO" id="GO:0005737">
    <property type="term" value="C:cytoplasm"/>
    <property type="evidence" value="ECO:0007669"/>
    <property type="project" value="UniProtKB-SubCell"/>
</dbReference>
<evidence type="ECO:0000256" key="2">
    <source>
        <dbReference type="HAMAP-Rule" id="MF_00795"/>
    </source>
</evidence>
<name>A0A1H8GWU0_9RHOB</name>
<proteinExistence type="inferred from homology"/>
<dbReference type="RefSeq" id="WP_089904307.1">
    <property type="nucleotide sequence ID" value="NZ_FOCI01000018.1"/>
</dbReference>
<dbReference type="Pfam" id="PF03932">
    <property type="entry name" value="CutC"/>
    <property type="match status" value="1"/>
</dbReference>
<dbReference type="EMBL" id="FOCI01000018">
    <property type="protein sequence ID" value="SEN48280.1"/>
    <property type="molecule type" value="Genomic_DNA"/>
</dbReference>
<dbReference type="InterPro" id="IPR036822">
    <property type="entry name" value="CutC-like_dom_sf"/>
</dbReference>
<dbReference type="OrthoDB" id="9815677at2"/>
<evidence type="ECO:0000313" key="3">
    <source>
        <dbReference type="EMBL" id="SEN48280.1"/>
    </source>
</evidence>
<keyword evidence="2" id="KW-0963">Cytoplasm</keyword>
<evidence type="ECO:0000313" key="4">
    <source>
        <dbReference type="Proteomes" id="UP000199585"/>
    </source>
</evidence>
<reference evidence="3 4" key="1">
    <citation type="submission" date="2016-10" db="EMBL/GenBank/DDBJ databases">
        <authorList>
            <person name="de Groot N.N."/>
        </authorList>
    </citation>
    <scope>NUCLEOTIDE SEQUENCE [LARGE SCALE GENOMIC DNA]</scope>
    <source>
        <strain evidence="3 4">DSM 16213</strain>
    </source>
</reference>
<organism evidence="3 4">
    <name type="scientific">Loktanella fryxellensis</name>
    <dbReference type="NCBI Taxonomy" id="245187"/>
    <lineage>
        <taxon>Bacteria</taxon>
        <taxon>Pseudomonadati</taxon>
        <taxon>Pseudomonadota</taxon>
        <taxon>Alphaproteobacteria</taxon>
        <taxon>Rhodobacterales</taxon>
        <taxon>Roseobacteraceae</taxon>
        <taxon>Loktanella</taxon>
    </lineage>
</organism>
<dbReference type="SUPFAM" id="SSF110395">
    <property type="entry name" value="CutC-like"/>
    <property type="match status" value="1"/>
</dbReference>
<dbReference type="HAMAP" id="MF_00795">
    <property type="entry name" value="CutC"/>
    <property type="match status" value="1"/>
</dbReference>
<protein>
    <recommendedName>
        <fullName evidence="2">PF03932 family protein CutC</fullName>
    </recommendedName>
</protein>
<dbReference type="PANTHER" id="PTHR12598:SF0">
    <property type="entry name" value="COPPER HOMEOSTASIS PROTEIN CUTC HOMOLOG"/>
    <property type="match status" value="1"/>
</dbReference>
<sequence>MILLEICVDDIAGLNAALAGGADRIELCAALALGGLTPPPGLMQHAGRGPLPAFAMIRPRAGDFVWDAAEVAAQIADIAAARAAGLAGVVIGASHPDGSLDAGVLAQLVEAARGLDITLHRAIDLTPDVGRALAVCRDLGIGRVLSSGGALTALDGGARLAAMQAAGGVTVMPGGGITAQNVARLAHHLHLAEVHASCSAPLPAPTDVRIADFGFQPPGARGTDATRVRALRLALDQLGAGFDGAGTTGCTSS</sequence>
<gene>
    <name evidence="2" type="primary">cutC</name>
    <name evidence="3" type="ORF">SAMN04488003_11825</name>
</gene>
<keyword evidence="4" id="KW-1185">Reference proteome</keyword>
<evidence type="ECO:0000256" key="1">
    <source>
        <dbReference type="ARBA" id="ARBA00007768"/>
    </source>
</evidence>
<dbReference type="InterPro" id="IPR005627">
    <property type="entry name" value="CutC-like"/>
</dbReference>